<dbReference type="PANTHER" id="PTHR40396">
    <property type="entry name" value="ATPASE-LIKE PROTEIN"/>
    <property type="match status" value="1"/>
</dbReference>
<evidence type="ECO:0000256" key="1">
    <source>
        <dbReference type="SAM" id="MobiDB-lite"/>
    </source>
</evidence>
<protein>
    <submittedName>
        <fullName evidence="3">AAA family ATPase</fullName>
    </submittedName>
</protein>
<dbReference type="SUPFAM" id="SSF52540">
    <property type="entry name" value="P-loop containing nucleoside triphosphate hydrolases"/>
    <property type="match status" value="1"/>
</dbReference>
<feature type="domain" description="ATPase AAA-type core" evidence="2">
    <location>
        <begin position="60"/>
        <end position="405"/>
    </location>
</feature>
<gene>
    <name evidence="3" type="ORF">ABZZ21_40560</name>
</gene>
<dbReference type="RefSeq" id="WP_355404127.1">
    <property type="nucleotide sequence ID" value="NZ_JBEXPZ010000082.1"/>
</dbReference>
<evidence type="ECO:0000313" key="3">
    <source>
        <dbReference type="EMBL" id="MET9850737.1"/>
    </source>
</evidence>
<comment type="caution">
    <text evidence="3">The sequence shown here is derived from an EMBL/GenBank/DDBJ whole genome shotgun (WGS) entry which is preliminary data.</text>
</comment>
<feature type="region of interest" description="Disordered" evidence="1">
    <location>
        <begin position="250"/>
        <end position="288"/>
    </location>
</feature>
<dbReference type="InterPro" id="IPR027417">
    <property type="entry name" value="P-loop_NTPase"/>
</dbReference>
<evidence type="ECO:0000313" key="4">
    <source>
        <dbReference type="Proteomes" id="UP001550210"/>
    </source>
</evidence>
<dbReference type="Proteomes" id="UP001550210">
    <property type="component" value="Unassembled WGS sequence"/>
</dbReference>
<accession>A0ABV2VA76</accession>
<proteinExistence type="predicted"/>
<dbReference type="InterPro" id="IPR003959">
    <property type="entry name" value="ATPase_AAA_core"/>
</dbReference>
<organism evidence="3 4">
    <name type="scientific">Streptomyces ossamyceticus</name>
    <dbReference type="NCBI Taxonomy" id="249581"/>
    <lineage>
        <taxon>Bacteria</taxon>
        <taxon>Bacillati</taxon>
        <taxon>Actinomycetota</taxon>
        <taxon>Actinomycetes</taxon>
        <taxon>Kitasatosporales</taxon>
        <taxon>Streptomycetaceae</taxon>
        <taxon>Streptomyces</taxon>
    </lineage>
</organism>
<name>A0ABV2VA76_9ACTN</name>
<reference evidence="3 4" key="1">
    <citation type="submission" date="2024-06" db="EMBL/GenBank/DDBJ databases">
        <title>The Natural Products Discovery Center: Release of the First 8490 Sequenced Strains for Exploring Actinobacteria Biosynthetic Diversity.</title>
        <authorList>
            <person name="Kalkreuter E."/>
            <person name="Kautsar S.A."/>
            <person name="Yang D."/>
            <person name="Bader C.D."/>
            <person name="Teijaro C.N."/>
            <person name="Fluegel L."/>
            <person name="Davis C.M."/>
            <person name="Simpson J.R."/>
            <person name="Lauterbach L."/>
            <person name="Steele A.D."/>
            <person name="Gui C."/>
            <person name="Meng S."/>
            <person name="Li G."/>
            <person name="Viehrig K."/>
            <person name="Ye F."/>
            <person name="Su P."/>
            <person name="Kiefer A.F."/>
            <person name="Nichols A."/>
            <person name="Cepeda A.J."/>
            <person name="Yan W."/>
            <person name="Fan B."/>
            <person name="Jiang Y."/>
            <person name="Adhikari A."/>
            <person name="Zheng C.-J."/>
            <person name="Schuster L."/>
            <person name="Cowan T.M."/>
            <person name="Smanski M.J."/>
            <person name="Chevrette M.G."/>
            <person name="De Carvalho L.P.S."/>
            <person name="Shen B."/>
        </authorList>
    </citation>
    <scope>NUCLEOTIDE SEQUENCE [LARGE SCALE GENOMIC DNA]</scope>
    <source>
        <strain evidence="3 4">NPDC006434</strain>
    </source>
</reference>
<evidence type="ECO:0000259" key="2">
    <source>
        <dbReference type="Pfam" id="PF13304"/>
    </source>
</evidence>
<dbReference type="PANTHER" id="PTHR40396:SF1">
    <property type="entry name" value="ATPASE AAA-TYPE CORE DOMAIN-CONTAINING PROTEIN"/>
    <property type="match status" value="1"/>
</dbReference>
<dbReference type="EMBL" id="JBEXPZ010000082">
    <property type="protein sequence ID" value="MET9850737.1"/>
    <property type="molecule type" value="Genomic_DNA"/>
</dbReference>
<keyword evidence="4" id="KW-1185">Reference proteome</keyword>
<dbReference type="Pfam" id="PF13304">
    <property type="entry name" value="AAA_21"/>
    <property type="match status" value="1"/>
</dbReference>
<feature type="compositionally biased region" description="Basic and acidic residues" evidence="1">
    <location>
        <begin position="250"/>
        <end position="278"/>
    </location>
</feature>
<sequence>MGIIRPSSGRSAVLLRFRVANHRSIRDECELSLVAAEHEGTARSTGLREDGLDIGVEPVVGVFGANASGKSNLLSAMRYMRRAVRESFAEWTKLPDVPREPFKLDPGALDETSLFEVDLALGAKRTTRYTYGFELSDERVEAEWLYAYPDGKRVVWFDREADRPLREGGEFVFDESDIGFRGRRDDLVAFTRPNALFLSTAAALNDPQLSAVHRWFLDNLWLVTPGEDVAARTEWTRRLLMDARAASRDPDAHLDKDARAARAVSRNKDTHLGNDPRARSAASAKKGTGDYPERLAQLLAIADLGLTGVDIDRETGEVTLRHRTPDGGEAPLDFRTEESLGTHSWFAFLGPVLHVLDSGSTLLVDELDSSLHPTLAAEVVRLFQDPRANPRDAQLIFTTHDATLLGSEVLDTPLDRNQVWITAKRRSGQTELYRLTDAGPGPGENLERGYLRGRYGGVPRVGAGEIAREVSWQEEQWQREREAKATA</sequence>
<dbReference type="Gene3D" id="3.40.50.300">
    <property type="entry name" value="P-loop containing nucleotide triphosphate hydrolases"/>
    <property type="match status" value="1"/>
</dbReference>